<dbReference type="PIRSF" id="PIRSF015892">
    <property type="entry name" value="N-myristl_transf"/>
    <property type="match status" value="1"/>
</dbReference>
<evidence type="ECO:0000256" key="8">
    <source>
        <dbReference type="RuleBase" id="RU000586"/>
    </source>
</evidence>
<dbReference type="EnsemblProtists" id="PYU1_T011506">
    <property type="protein sequence ID" value="PYU1_T011506"/>
    <property type="gene ID" value="PYU1_G011480"/>
</dbReference>
<dbReference type="VEuPathDB" id="FungiDB:PYU1_G011480"/>
<accession>K3X2Q7</accession>
<dbReference type="STRING" id="431595.K3X2Q7"/>
<evidence type="ECO:0000256" key="6">
    <source>
        <dbReference type="ARBA" id="ARBA00059499"/>
    </source>
</evidence>
<keyword evidence="13" id="KW-1185">Reference proteome</keyword>
<evidence type="ECO:0000256" key="7">
    <source>
        <dbReference type="ARBA" id="ARBA00062182"/>
    </source>
</evidence>
<proteinExistence type="inferred from homology"/>
<comment type="subunit">
    <text evidence="7">Heterodimer composed of NMT and AK2; AK2 myristoylation stabilizes the complex.</text>
</comment>
<evidence type="ECO:0000256" key="2">
    <source>
        <dbReference type="ARBA" id="ARBA00012923"/>
    </source>
</evidence>
<dbReference type="PROSITE" id="PS00975">
    <property type="entry name" value="NMT_1"/>
    <property type="match status" value="1"/>
</dbReference>
<sequence length="433" mass="50105">MSSSEEKKDPRGELITVEEQEEFLRVIKQLNLATQKPSALEKQQAAQEKDYKFWKTQPVPKINEFPREHGAIDAPKTVADVRSEPYAMPAGFAWSDIDFTKPEEAQEVYDLLTQNYVEDDDNMFRFDYSVNFLKWALTPPGYHKDWHIAVRNQKTNKLMAFISAIPVKTRVYEHTMEMAEVNFLCVHKKLRTKRLAPVLIKEVTRKVNLKNVWQAVYTAGVVLPMPVAECRYFHRSLNPKKLIDVGFSRLPPRLTMTRTIKMYKLPESPVTPGFRQMQKKDVAQVAALLKTYLTKFDLVPHYDQHDVAHWMLPRDGVISSYVVENPETHKVTDFCSFYHLPSTIIGNPKYKMLNAAYSFYNVATSVKLTELMQDALIMAKKTDFDVFNALSLMDNAEFLQELKFGAGDGDLMYYLYNWRCPRMQGDRVGIVLC</sequence>
<dbReference type="Gene3D" id="3.40.630.170">
    <property type="match status" value="1"/>
</dbReference>
<dbReference type="PANTHER" id="PTHR11377">
    <property type="entry name" value="N-MYRISTOYL TRANSFERASE"/>
    <property type="match status" value="1"/>
</dbReference>
<evidence type="ECO:0000259" key="11">
    <source>
        <dbReference type="Pfam" id="PF02799"/>
    </source>
</evidence>
<evidence type="ECO:0000256" key="1">
    <source>
        <dbReference type="ARBA" id="ARBA00009469"/>
    </source>
</evidence>
<keyword evidence="4 8" id="KW-0808">Transferase</keyword>
<comment type="catalytic activity">
    <reaction evidence="8">
        <text>N-terminal glycyl-[protein] + tetradecanoyl-CoA = N-tetradecanoylglycyl-[protein] + CoA + H(+)</text>
        <dbReference type="Rhea" id="RHEA:15521"/>
        <dbReference type="Rhea" id="RHEA-COMP:12666"/>
        <dbReference type="Rhea" id="RHEA-COMP:12667"/>
        <dbReference type="ChEBI" id="CHEBI:15378"/>
        <dbReference type="ChEBI" id="CHEBI:57287"/>
        <dbReference type="ChEBI" id="CHEBI:57385"/>
        <dbReference type="ChEBI" id="CHEBI:64723"/>
        <dbReference type="ChEBI" id="CHEBI:133050"/>
        <dbReference type="EC" id="2.3.1.97"/>
    </reaction>
</comment>
<reference evidence="13" key="1">
    <citation type="journal article" date="2010" name="Genome Biol.">
        <title>Genome sequence of the necrotrophic plant pathogen Pythium ultimum reveals original pathogenicity mechanisms and effector repertoire.</title>
        <authorList>
            <person name="Levesque C.A."/>
            <person name="Brouwer H."/>
            <person name="Cano L."/>
            <person name="Hamilton J.P."/>
            <person name="Holt C."/>
            <person name="Huitema E."/>
            <person name="Raffaele S."/>
            <person name="Robideau G.P."/>
            <person name="Thines M."/>
            <person name="Win J."/>
            <person name="Zerillo M.M."/>
            <person name="Beakes G.W."/>
            <person name="Boore J.L."/>
            <person name="Busam D."/>
            <person name="Dumas B."/>
            <person name="Ferriera S."/>
            <person name="Fuerstenberg S.I."/>
            <person name="Gachon C.M."/>
            <person name="Gaulin E."/>
            <person name="Govers F."/>
            <person name="Grenville-Briggs L."/>
            <person name="Horner N."/>
            <person name="Hostetler J."/>
            <person name="Jiang R.H."/>
            <person name="Johnson J."/>
            <person name="Krajaejun T."/>
            <person name="Lin H."/>
            <person name="Meijer H.J."/>
            <person name="Moore B."/>
            <person name="Morris P."/>
            <person name="Phuntmart V."/>
            <person name="Puiu D."/>
            <person name="Shetty J."/>
            <person name="Stajich J.E."/>
            <person name="Tripathy S."/>
            <person name="Wawra S."/>
            <person name="van West P."/>
            <person name="Whitty B.R."/>
            <person name="Coutinho P.M."/>
            <person name="Henrissat B."/>
            <person name="Martin F."/>
            <person name="Thomas P.D."/>
            <person name="Tyler B.M."/>
            <person name="De Vries R.P."/>
            <person name="Kamoun S."/>
            <person name="Yandell M."/>
            <person name="Tisserat N."/>
            <person name="Buell C.R."/>
        </authorList>
    </citation>
    <scope>NUCLEOTIDE SEQUENCE</scope>
    <source>
        <strain evidence="13">DAOM:BR144</strain>
    </source>
</reference>
<dbReference type="GO" id="GO:0004379">
    <property type="term" value="F:glycylpeptide N-tetradecanoyltransferase activity"/>
    <property type="evidence" value="ECO:0007669"/>
    <property type="project" value="UniProtKB-EC"/>
</dbReference>
<evidence type="ECO:0000259" key="10">
    <source>
        <dbReference type="Pfam" id="PF01233"/>
    </source>
</evidence>
<dbReference type="PROSITE" id="PS00976">
    <property type="entry name" value="NMT_2"/>
    <property type="match status" value="1"/>
</dbReference>
<dbReference type="InterPro" id="IPR022678">
    <property type="entry name" value="NMT_CS"/>
</dbReference>
<reference evidence="13" key="2">
    <citation type="submission" date="2010-04" db="EMBL/GenBank/DDBJ databases">
        <authorList>
            <person name="Buell R."/>
            <person name="Hamilton J."/>
            <person name="Hostetler J."/>
        </authorList>
    </citation>
    <scope>NUCLEOTIDE SEQUENCE [LARGE SCALE GENOMIC DNA]</scope>
    <source>
        <strain evidence="13">DAOM:BR144</strain>
    </source>
</reference>
<dbReference type="FunFam" id="3.40.630.30:FF:000042">
    <property type="entry name" value="Glycylpeptide N-tetradecanoyltransferase"/>
    <property type="match status" value="1"/>
</dbReference>
<dbReference type="PANTHER" id="PTHR11377:SF5">
    <property type="entry name" value="GLYCYLPEPTIDE N-TETRADECANOYLTRANSFERASE"/>
    <property type="match status" value="1"/>
</dbReference>
<organism evidence="12 13">
    <name type="scientific">Globisporangium ultimum (strain ATCC 200006 / CBS 805.95 / DAOM BR144)</name>
    <name type="common">Pythium ultimum</name>
    <dbReference type="NCBI Taxonomy" id="431595"/>
    <lineage>
        <taxon>Eukaryota</taxon>
        <taxon>Sar</taxon>
        <taxon>Stramenopiles</taxon>
        <taxon>Oomycota</taxon>
        <taxon>Peronosporomycetes</taxon>
        <taxon>Pythiales</taxon>
        <taxon>Pythiaceae</taxon>
        <taxon>Globisporangium</taxon>
    </lineage>
</organism>
<comment type="function">
    <text evidence="6">Adds a myristoyl group to the N-terminal glycine residue of certain cellular proteins. Myristoylates adenylate kinase AK2. During the asexual blood stage, may myristoylate proteins such as ARO, CDPK1 and GAP45. Probably by mediating protein myristoylation, plays a role in the assembly of the inner membrane complex during the early stages of schizogony and in the formation of rhoptries in the late stages and thus merozoite egress.</text>
</comment>
<dbReference type="OMA" id="GWKRDWH"/>
<dbReference type="eggNOG" id="KOG2779">
    <property type="taxonomic scope" value="Eukaryota"/>
</dbReference>
<dbReference type="InterPro" id="IPR000903">
    <property type="entry name" value="NMT"/>
</dbReference>
<name>K3X2Q7_GLOUD</name>
<evidence type="ECO:0000256" key="9">
    <source>
        <dbReference type="RuleBase" id="RU004178"/>
    </source>
</evidence>
<dbReference type="InterPro" id="IPR016181">
    <property type="entry name" value="Acyl_CoA_acyltransferase"/>
</dbReference>
<keyword evidence="5 8" id="KW-0012">Acyltransferase</keyword>
<dbReference type="InterPro" id="IPR022676">
    <property type="entry name" value="NMT_N"/>
</dbReference>
<evidence type="ECO:0000313" key="12">
    <source>
        <dbReference type="EnsemblProtists" id="PYU1_T011506"/>
    </source>
</evidence>
<evidence type="ECO:0000313" key="13">
    <source>
        <dbReference type="Proteomes" id="UP000019132"/>
    </source>
</evidence>
<protein>
    <recommendedName>
        <fullName evidence="3 8">Glycylpeptide N-tetradecanoyltransferase</fullName>
        <ecNumber evidence="2 8">2.3.1.97</ecNumber>
    </recommendedName>
</protein>
<evidence type="ECO:0000256" key="5">
    <source>
        <dbReference type="ARBA" id="ARBA00023315"/>
    </source>
</evidence>
<evidence type="ECO:0000256" key="3">
    <source>
        <dbReference type="ARBA" id="ARBA00022240"/>
    </source>
</evidence>
<dbReference type="Pfam" id="PF01233">
    <property type="entry name" value="NMT"/>
    <property type="match status" value="1"/>
</dbReference>
<dbReference type="EC" id="2.3.1.97" evidence="2 8"/>
<dbReference type="InParanoid" id="K3X2Q7"/>
<feature type="domain" description="Glycylpeptide N-tetradecanoyltransferase C-terminal" evidence="11">
    <location>
        <begin position="244"/>
        <end position="425"/>
    </location>
</feature>
<reference evidence="12" key="3">
    <citation type="submission" date="2015-02" db="UniProtKB">
        <authorList>
            <consortium name="EnsemblProtists"/>
        </authorList>
    </citation>
    <scope>IDENTIFICATION</scope>
    <source>
        <strain evidence="12">DAOM BR144</strain>
    </source>
</reference>
<dbReference type="Pfam" id="PF02799">
    <property type="entry name" value="NMT_C"/>
    <property type="match status" value="1"/>
</dbReference>
<evidence type="ECO:0000256" key="4">
    <source>
        <dbReference type="ARBA" id="ARBA00022679"/>
    </source>
</evidence>
<dbReference type="SUPFAM" id="SSF55729">
    <property type="entry name" value="Acyl-CoA N-acyltransferases (Nat)"/>
    <property type="match status" value="2"/>
</dbReference>
<dbReference type="InterPro" id="IPR022677">
    <property type="entry name" value="NMT_C"/>
</dbReference>
<dbReference type="FunFam" id="3.40.630.170:FF:000001">
    <property type="entry name" value="Glycylpeptide N-tetradecanoyltransferase"/>
    <property type="match status" value="1"/>
</dbReference>
<dbReference type="HOGENOM" id="CLU_022882_0_1_1"/>
<comment type="similarity">
    <text evidence="1 9">Belongs to the NMT family.</text>
</comment>
<dbReference type="AlphaFoldDB" id="K3X2Q7"/>
<dbReference type="Proteomes" id="UP000019132">
    <property type="component" value="Unassembled WGS sequence"/>
</dbReference>
<feature type="domain" description="Glycylpeptide N-tetradecanoyltransferase N-terminal" evidence="10">
    <location>
        <begin position="72"/>
        <end position="230"/>
    </location>
</feature>
<dbReference type="EMBL" id="GL376571">
    <property type="status" value="NOT_ANNOTATED_CDS"/>
    <property type="molecule type" value="Genomic_DNA"/>
</dbReference>
<dbReference type="GO" id="GO:0005737">
    <property type="term" value="C:cytoplasm"/>
    <property type="evidence" value="ECO:0007669"/>
    <property type="project" value="TreeGrafter"/>
</dbReference>